<name>A0A0F7L8D4_9VIRU</name>
<proteinExistence type="predicted"/>
<reference evidence="1" key="1">
    <citation type="journal article" date="2015" name="Front. Microbiol.">
        <title>Combining genomic sequencing methods to explore viral diversity and reveal potential virus-host interactions.</title>
        <authorList>
            <person name="Chow C.E."/>
            <person name="Winget D.M."/>
            <person name="White R.A.III."/>
            <person name="Hallam S.J."/>
            <person name="Suttle C.A."/>
        </authorList>
    </citation>
    <scope>NUCLEOTIDE SEQUENCE</scope>
    <source>
        <strain evidence="1">Oxic1_6</strain>
    </source>
</reference>
<reference evidence="1" key="2">
    <citation type="submission" date="2015-03" db="EMBL/GenBank/DDBJ databases">
        <authorList>
            <person name="Chow C.-E.T."/>
            <person name="Winget D.M."/>
            <person name="White R.A.III."/>
            <person name="Hallam S.J."/>
            <person name="Suttle C.A."/>
        </authorList>
    </citation>
    <scope>NUCLEOTIDE SEQUENCE</scope>
    <source>
        <strain evidence="1">Oxic1_6</strain>
    </source>
</reference>
<accession>A0A0F7L8D4</accession>
<sequence length="155" mass="16814">MDCHFSLLPSGPPAPFLDVPRIILRTYVRDTPNSSAKTPARSPRDARSLMLRTSASGIANPPPCRTHTDHLLIGPPANSFTLPWIIPEMVCGKTPYSRAMPAPVSPRSARSRMFIASSFVIGHRVLFLADESRELSAAVPALRCDGLTHDGLSQS</sequence>
<dbReference type="EMBL" id="KR029601">
    <property type="protein sequence ID" value="AKH48185.1"/>
    <property type="molecule type" value="Genomic_DNA"/>
</dbReference>
<protein>
    <submittedName>
        <fullName evidence="1">Putative bacteriophage t7-related protein</fullName>
    </submittedName>
</protein>
<evidence type="ECO:0000313" key="1">
    <source>
        <dbReference type="EMBL" id="AKH48185.1"/>
    </source>
</evidence>
<organism evidence="1">
    <name type="scientific">uncultured marine virus</name>
    <dbReference type="NCBI Taxonomy" id="186617"/>
    <lineage>
        <taxon>Viruses</taxon>
        <taxon>environmental samples</taxon>
    </lineage>
</organism>